<comment type="subcellular location">
    <subcellularLocation>
        <location evidence="1">Membrane</location>
    </subcellularLocation>
</comment>
<evidence type="ECO:0000313" key="4">
    <source>
        <dbReference type="EnsemblMetazoa" id="PPA21716.1"/>
    </source>
</evidence>
<evidence type="ECO:0000313" key="5">
    <source>
        <dbReference type="Proteomes" id="UP000005239"/>
    </source>
</evidence>
<accession>A0A8R1YI86</accession>
<dbReference type="Pfam" id="PF01064">
    <property type="entry name" value="Activin_recp"/>
    <property type="match status" value="1"/>
</dbReference>
<protein>
    <submittedName>
        <fullName evidence="4">Activin_recp domain-containing protein</fullName>
    </submittedName>
</protein>
<dbReference type="SUPFAM" id="SSF57302">
    <property type="entry name" value="Snake toxin-like"/>
    <property type="match status" value="1"/>
</dbReference>
<keyword evidence="2" id="KW-0732">Signal</keyword>
<accession>A0A2A6D058</accession>
<dbReference type="Proteomes" id="UP000005239">
    <property type="component" value="Unassembled WGS sequence"/>
</dbReference>
<keyword evidence="5" id="KW-1185">Reference proteome</keyword>
<dbReference type="AlphaFoldDB" id="A0A2A6D058"/>
<evidence type="ECO:0000256" key="2">
    <source>
        <dbReference type="ARBA" id="ARBA00022729"/>
    </source>
</evidence>
<dbReference type="GO" id="GO:0004675">
    <property type="term" value="F:transmembrane receptor protein serine/threonine kinase activity"/>
    <property type="evidence" value="ECO:0007669"/>
    <property type="project" value="InterPro"/>
</dbReference>
<dbReference type="GO" id="GO:0016020">
    <property type="term" value="C:membrane"/>
    <property type="evidence" value="ECO:0007669"/>
    <property type="project" value="UniProtKB-SubCell"/>
</dbReference>
<sequence>MSRLLFLLALSAPFAAAVMGELSKELLNEGLVSLDENGLLTTTCMVSLKDGSTTVQSCPLAPGFGPQGVGCFTVWNSAGFIQQGCYSSQEISLRAQCQKKQCHAHRKQKGISFCCCHGPLCNADYTQA</sequence>
<dbReference type="Gene3D" id="2.10.60.10">
    <property type="entry name" value="CD59"/>
    <property type="match status" value="1"/>
</dbReference>
<name>A0A2A6D058_PRIPA</name>
<reference evidence="4" key="2">
    <citation type="submission" date="2022-06" db="UniProtKB">
        <authorList>
            <consortium name="EnsemblMetazoa"/>
        </authorList>
    </citation>
    <scope>IDENTIFICATION</scope>
    <source>
        <strain evidence="4">PS312</strain>
    </source>
</reference>
<dbReference type="EnsemblMetazoa" id="PPA21716.1">
    <property type="protein sequence ID" value="PPA21716.1"/>
    <property type="gene ID" value="WBGene00111270"/>
</dbReference>
<keyword evidence="3" id="KW-0472">Membrane</keyword>
<reference evidence="5" key="1">
    <citation type="journal article" date="2008" name="Nat. Genet.">
        <title>The Pristionchus pacificus genome provides a unique perspective on nematode lifestyle and parasitism.</title>
        <authorList>
            <person name="Dieterich C."/>
            <person name="Clifton S.W."/>
            <person name="Schuster L.N."/>
            <person name="Chinwalla A."/>
            <person name="Delehaunty K."/>
            <person name="Dinkelacker I."/>
            <person name="Fulton L."/>
            <person name="Fulton R."/>
            <person name="Godfrey J."/>
            <person name="Minx P."/>
            <person name="Mitreva M."/>
            <person name="Roeseler W."/>
            <person name="Tian H."/>
            <person name="Witte H."/>
            <person name="Yang S.P."/>
            <person name="Wilson R.K."/>
            <person name="Sommer R.J."/>
        </authorList>
    </citation>
    <scope>NUCLEOTIDE SEQUENCE [LARGE SCALE GENOMIC DNA]</scope>
    <source>
        <strain evidence="5">PS312</strain>
    </source>
</reference>
<organism evidence="4 5">
    <name type="scientific">Pristionchus pacificus</name>
    <name type="common">Parasitic nematode worm</name>
    <dbReference type="NCBI Taxonomy" id="54126"/>
    <lineage>
        <taxon>Eukaryota</taxon>
        <taxon>Metazoa</taxon>
        <taxon>Ecdysozoa</taxon>
        <taxon>Nematoda</taxon>
        <taxon>Chromadorea</taxon>
        <taxon>Rhabditida</taxon>
        <taxon>Rhabditina</taxon>
        <taxon>Diplogasteromorpha</taxon>
        <taxon>Diplogasteroidea</taxon>
        <taxon>Neodiplogasteridae</taxon>
        <taxon>Pristionchus</taxon>
    </lineage>
</organism>
<evidence type="ECO:0000256" key="1">
    <source>
        <dbReference type="ARBA" id="ARBA00004370"/>
    </source>
</evidence>
<evidence type="ECO:0000256" key="3">
    <source>
        <dbReference type="ARBA" id="ARBA00023136"/>
    </source>
</evidence>
<dbReference type="InterPro" id="IPR045860">
    <property type="entry name" value="Snake_toxin-like_sf"/>
</dbReference>
<gene>
    <name evidence="4" type="primary">WBGene00111270</name>
</gene>
<proteinExistence type="predicted"/>
<dbReference type="InterPro" id="IPR000472">
    <property type="entry name" value="Activin_recp"/>
</dbReference>